<reference evidence="1 2" key="1">
    <citation type="journal article" date="2015" name="Mol. Plant Microbe Interact.">
        <title>Comparative Genomic Analysis of Pseudomonas chlororaphis PCL1606 Reveals New Insight into Antifungal Compounds Involved in Biocontrol.</title>
        <authorList>
            <person name="Calderon C.E."/>
            <person name="Ramos C."/>
            <person name="de Vicente A."/>
            <person name="Cazorla F.M."/>
        </authorList>
    </citation>
    <scope>NUCLEOTIDE SEQUENCE [LARGE SCALE GENOMIC DNA]</scope>
    <source>
        <strain evidence="1 2">PCL1606</strain>
    </source>
</reference>
<name>A0A0D5XW77_9PSED</name>
<organism evidence="1 2">
    <name type="scientific">Pseudomonas chlororaphis</name>
    <dbReference type="NCBI Taxonomy" id="587753"/>
    <lineage>
        <taxon>Bacteria</taxon>
        <taxon>Pseudomonadati</taxon>
        <taxon>Pseudomonadota</taxon>
        <taxon>Gammaproteobacteria</taxon>
        <taxon>Pseudomonadales</taxon>
        <taxon>Pseudomonadaceae</taxon>
        <taxon>Pseudomonas</taxon>
    </lineage>
</organism>
<evidence type="ECO:0000313" key="1">
    <source>
        <dbReference type="EMBL" id="AKA22987.1"/>
    </source>
</evidence>
<evidence type="ECO:0000313" key="2">
    <source>
        <dbReference type="Proteomes" id="UP000032748"/>
    </source>
</evidence>
<protein>
    <submittedName>
        <fullName evidence="1">Uncharacterized protein</fullName>
    </submittedName>
</protein>
<dbReference type="EMBL" id="CP011110">
    <property type="protein sequence ID" value="AKA22987.1"/>
    <property type="molecule type" value="Genomic_DNA"/>
</dbReference>
<sequence>MHQRLLAFSHLYGCGKRLQSCAVIGRCDGYPGRQAGDNQCPRHSPERPYTITVHALLPCLSWGRPRGPVKIILIP</sequence>
<dbReference type="KEGG" id="pcz:PCL1606_15310"/>
<accession>A0A0D5XW77</accession>
<gene>
    <name evidence="1" type="ORF">PCL1606_15310</name>
</gene>
<dbReference type="AlphaFoldDB" id="A0A0D5XW77"/>
<proteinExistence type="predicted"/>
<dbReference type="Proteomes" id="UP000032748">
    <property type="component" value="Chromosome"/>
</dbReference>